<dbReference type="EMBL" id="EQ983236">
    <property type="protein sequence ID" value="EEF24158.1"/>
    <property type="molecule type" value="Genomic_DNA"/>
</dbReference>
<dbReference type="Proteomes" id="UP000008311">
    <property type="component" value="Unassembled WGS sequence"/>
</dbReference>
<gene>
    <name evidence="3" type="ORF">RCOM_1803880</name>
</gene>
<dbReference type="CDD" id="cd00397">
    <property type="entry name" value="DNA_BRE_C"/>
    <property type="match status" value="1"/>
</dbReference>
<dbReference type="InParanoid" id="B9TJ07"/>
<protein>
    <recommendedName>
        <fullName evidence="2">Tyr recombinase domain-containing protein</fullName>
    </recommendedName>
</protein>
<dbReference type="InterPro" id="IPR011010">
    <property type="entry name" value="DNA_brk_join_enz"/>
</dbReference>
<evidence type="ECO:0000313" key="3">
    <source>
        <dbReference type="EMBL" id="EEF24158.1"/>
    </source>
</evidence>
<keyword evidence="1" id="KW-0233">DNA recombination</keyword>
<dbReference type="InterPro" id="IPR013762">
    <property type="entry name" value="Integrase-like_cat_sf"/>
</dbReference>
<dbReference type="AlphaFoldDB" id="B9TJ07"/>
<reference evidence="4" key="1">
    <citation type="journal article" date="2010" name="Nat. Biotechnol.">
        <title>Draft genome sequence of the oilseed species Ricinus communis.</title>
        <authorList>
            <person name="Chan A.P."/>
            <person name="Crabtree J."/>
            <person name="Zhao Q."/>
            <person name="Lorenzi H."/>
            <person name="Orvis J."/>
            <person name="Puiu D."/>
            <person name="Melake-Berhan A."/>
            <person name="Jones K.M."/>
            <person name="Redman J."/>
            <person name="Chen G."/>
            <person name="Cahoon E.B."/>
            <person name="Gedil M."/>
            <person name="Stanke M."/>
            <person name="Haas B.J."/>
            <person name="Wortman J.R."/>
            <person name="Fraser-Liggett C.M."/>
            <person name="Ravel J."/>
            <person name="Rabinowicz P.D."/>
        </authorList>
    </citation>
    <scope>NUCLEOTIDE SEQUENCE [LARGE SCALE GENOMIC DNA]</scope>
    <source>
        <strain evidence="4">cv. Hale</strain>
    </source>
</reference>
<evidence type="ECO:0000259" key="2">
    <source>
        <dbReference type="PROSITE" id="PS51898"/>
    </source>
</evidence>
<dbReference type="GO" id="GO:0003677">
    <property type="term" value="F:DNA binding"/>
    <property type="evidence" value="ECO:0007669"/>
    <property type="project" value="InterPro"/>
</dbReference>
<evidence type="ECO:0000256" key="1">
    <source>
        <dbReference type="ARBA" id="ARBA00023172"/>
    </source>
</evidence>
<dbReference type="Gene3D" id="1.10.443.10">
    <property type="entry name" value="Intergrase catalytic core"/>
    <property type="match status" value="1"/>
</dbReference>
<dbReference type="GO" id="GO:0015074">
    <property type="term" value="P:DNA integration"/>
    <property type="evidence" value="ECO:0007669"/>
    <property type="project" value="InterPro"/>
</dbReference>
<evidence type="ECO:0000313" key="4">
    <source>
        <dbReference type="Proteomes" id="UP000008311"/>
    </source>
</evidence>
<proteinExistence type="predicted"/>
<dbReference type="SUPFAM" id="SSF56349">
    <property type="entry name" value="DNA breaking-rejoining enzymes"/>
    <property type="match status" value="1"/>
</dbReference>
<dbReference type="PROSITE" id="PS51898">
    <property type="entry name" value="TYR_RECOMBINASE"/>
    <property type="match status" value="1"/>
</dbReference>
<dbReference type="GO" id="GO:0006310">
    <property type="term" value="P:DNA recombination"/>
    <property type="evidence" value="ECO:0007669"/>
    <property type="project" value="UniProtKB-KW"/>
</dbReference>
<dbReference type="Pfam" id="PF00589">
    <property type="entry name" value="Phage_integrase"/>
    <property type="match status" value="1"/>
</dbReference>
<keyword evidence="4" id="KW-1185">Reference proteome</keyword>
<feature type="domain" description="Tyr recombinase" evidence="2">
    <location>
        <begin position="1"/>
        <end position="188"/>
    </location>
</feature>
<name>B9TJ07_RICCO</name>
<organism evidence="3 4">
    <name type="scientific">Ricinus communis</name>
    <name type="common">Castor bean</name>
    <dbReference type="NCBI Taxonomy" id="3988"/>
    <lineage>
        <taxon>Eukaryota</taxon>
        <taxon>Viridiplantae</taxon>
        <taxon>Streptophyta</taxon>
        <taxon>Embryophyta</taxon>
        <taxon>Tracheophyta</taxon>
        <taxon>Spermatophyta</taxon>
        <taxon>Magnoliopsida</taxon>
        <taxon>eudicotyledons</taxon>
        <taxon>Gunneridae</taxon>
        <taxon>Pentapetalae</taxon>
        <taxon>rosids</taxon>
        <taxon>fabids</taxon>
        <taxon>Malpighiales</taxon>
        <taxon>Euphorbiaceae</taxon>
        <taxon>Acalyphoideae</taxon>
        <taxon>Acalypheae</taxon>
        <taxon>Ricinus</taxon>
    </lineage>
</organism>
<sequence length="201" mass="23064">MTKLTLQTGLRNEECRAFPMKYLFDPSPARRSRRIAIDLSPSDMKLKGNRPRRIYASGQLMKDLFDFANFGEGAMRAKLYRRSEGAASPYVFLNRRGELWSNKGLCNAYRKLWCPASVTQPALDFKVTPHMLRHTFATLELYAESQTHNLGFALAWVRDRLGHASITTTTAYVHCLDMLGEQRLNQYEREVDALLIAGEKR</sequence>
<dbReference type="InterPro" id="IPR002104">
    <property type="entry name" value="Integrase_catalytic"/>
</dbReference>
<accession>B9TJ07</accession>